<dbReference type="PANTHER" id="PTHR39597:SF1">
    <property type="entry name" value="UBA DOMAIN-CONTAINING PROTEIN RUP1"/>
    <property type="match status" value="1"/>
</dbReference>
<evidence type="ECO:0000313" key="4">
    <source>
        <dbReference type="Proteomes" id="UP001642406"/>
    </source>
</evidence>
<feature type="region of interest" description="Disordered" evidence="2">
    <location>
        <begin position="705"/>
        <end position="749"/>
    </location>
</feature>
<keyword evidence="4" id="KW-1185">Reference proteome</keyword>
<reference evidence="3 4" key="1">
    <citation type="submission" date="2024-01" db="EMBL/GenBank/DDBJ databases">
        <authorList>
            <person name="Allen C."/>
            <person name="Tagirdzhanova G."/>
        </authorList>
    </citation>
    <scope>NUCLEOTIDE SEQUENCE [LARGE SCALE GENOMIC DNA]</scope>
</reference>
<feature type="coiled-coil region" evidence="1">
    <location>
        <begin position="612"/>
        <end position="639"/>
    </location>
</feature>
<dbReference type="EMBL" id="CAWUHC010000003">
    <property type="protein sequence ID" value="CAK7209501.1"/>
    <property type="molecule type" value="Genomic_DNA"/>
</dbReference>
<feature type="compositionally biased region" description="Basic and acidic residues" evidence="2">
    <location>
        <begin position="713"/>
        <end position="738"/>
    </location>
</feature>
<evidence type="ECO:0000313" key="3">
    <source>
        <dbReference type="EMBL" id="CAK7209501.1"/>
    </source>
</evidence>
<keyword evidence="1" id="KW-0175">Coiled coil</keyword>
<evidence type="ECO:0008006" key="5">
    <source>
        <dbReference type="Google" id="ProtNLM"/>
    </source>
</evidence>
<gene>
    <name evidence="3" type="ORF">SBRCBS47491_000465</name>
</gene>
<feature type="compositionally biased region" description="Basic and acidic residues" evidence="2">
    <location>
        <begin position="825"/>
        <end position="839"/>
    </location>
</feature>
<evidence type="ECO:0000256" key="2">
    <source>
        <dbReference type="SAM" id="MobiDB-lite"/>
    </source>
</evidence>
<evidence type="ECO:0000256" key="1">
    <source>
        <dbReference type="SAM" id="Coils"/>
    </source>
</evidence>
<feature type="region of interest" description="Disordered" evidence="2">
    <location>
        <begin position="825"/>
        <end position="858"/>
    </location>
</feature>
<organism evidence="3 4">
    <name type="scientific">Sporothrix bragantina</name>
    <dbReference type="NCBI Taxonomy" id="671064"/>
    <lineage>
        <taxon>Eukaryota</taxon>
        <taxon>Fungi</taxon>
        <taxon>Dikarya</taxon>
        <taxon>Ascomycota</taxon>
        <taxon>Pezizomycotina</taxon>
        <taxon>Sordariomycetes</taxon>
        <taxon>Sordariomycetidae</taxon>
        <taxon>Ophiostomatales</taxon>
        <taxon>Ophiostomataceae</taxon>
        <taxon>Sporothrix</taxon>
    </lineage>
</organism>
<accession>A0ABP0AQH0</accession>
<dbReference type="PANTHER" id="PTHR39597">
    <property type="entry name" value="UBA DOMAIN-CONTAINING PROTEIN RUP1"/>
    <property type="match status" value="1"/>
</dbReference>
<name>A0ABP0AQH0_9PEZI</name>
<protein>
    <recommendedName>
        <fullName evidence="5">Ubiquitin interaction motif protein</fullName>
    </recommendedName>
</protein>
<comment type="caution">
    <text evidence="3">The sequence shown here is derived from an EMBL/GenBank/DDBJ whole genome shotgun (WGS) entry which is preliminary data.</text>
</comment>
<sequence>MDDPSESSIAEVCEFASLDPVDDRALVIAALRAKNGSIQDVVLSYYDDPSKFRQLYTWDETSFIGDRDGLNGSPLPSFNIQGPDDNGSSHIPIIHGVSPNNYHNVAPSRPPSRAQSPLSRVAEWNGADAGVPSSLAQEDKELERALAESAAMSGLQTPQETGVTNDPYAPIGPQLPTDLPFFGPASRDAYDPDQWAMVHKTLEPQEPGPSGRMRAEGTPAFLRSRQTGQDASTLSALLTVLHAIPLARNSFLAAGEQPVTYGQNSEWWKGGRIDPTGVPEPDQTMRLNSVINVDSDEDIGYEQPSLGSEGARELIDEIHRLMAFLDSTTRAYGTADRVADSRMVRDCYGIDTDQKLFEALRRLALPAVERTFYSNVQLLAIMDLKSPTRSESYAILDIKVDSETGANGPLSASTDLYSAMDNLYWEDLYRFYPGQQRVAVEDSNMAIISRIAPVQILHLNVTPNQDAPKNFDVPAVLYPDRYLGENKDRAVELQLKLQKVYDALINVDKLLYQIKTYMDVTDPNQPIARDKVILSEQAINFAVQKEWQQKARVAWERYTAKRNANKDPKASTSGHEFDFSVADIDAAEPATEEERSMRRLLQAEIAVHIRKLKSMRRKTAKLDAEKEALEELARRIRKKYTVPSVSENWYPTHKYVLRGVIVSPSKFYFCRREGIASQEPKVPEMTEVSKASEEQLPDAAVDAPAGISAEGPQAHEESEIKAGQDGQEDGKEKEKAVEETETASHQTPTSGLDQWWMVVYNSQDASPITVEKSTVDIARAAAFNESRALTLVYAEESILDESNASLSSALDNFMRFDNRFFKQELKEESPRSEKKRQPAEEASPTSPLKRHQRQRSTSIDSLASNMASLGDDSNYGDGYLTGMEDIDMEEPLLSYDNNERFPTDADEGAYDAGHSRPFNNNDMHSWRLSQTLVEEIEAKQQERQSSDFNTNVSGMDMTDVVMPQREIDTPAMFDAAIAEPTPAPVPADSTPASTTEPEIPFIDVVPDYGTPTPKMAQMAIDADSNTIEH</sequence>
<dbReference type="Proteomes" id="UP001642406">
    <property type="component" value="Unassembled WGS sequence"/>
</dbReference>
<dbReference type="InterPro" id="IPR055335">
    <property type="entry name" value="Ucp6/RUP1"/>
</dbReference>
<proteinExistence type="predicted"/>